<name>A0ACC0PP99_RHOML</name>
<evidence type="ECO:0000313" key="2">
    <source>
        <dbReference type="Proteomes" id="UP001062846"/>
    </source>
</evidence>
<sequence>MRTRRIAAVALIFSPTTTIARNNYPKGNPFVHHRTLLFHPTHFSTNPNPADVIAITNRQQLQKLLSEKSKTGFHKLDEAISLFHLMARFHPPPSVIHFNQLLTAVAKMKEYSSVISLYKEIRELGIPINE</sequence>
<dbReference type="Proteomes" id="UP001062846">
    <property type="component" value="Chromosome 2"/>
</dbReference>
<reference evidence="1" key="1">
    <citation type="submission" date="2022-02" db="EMBL/GenBank/DDBJ databases">
        <title>Plant Genome Project.</title>
        <authorList>
            <person name="Zhang R.-G."/>
        </authorList>
    </citation>
    <scope>NUCLEOTIDE SEQUENCE</scope>
    <source>
        <strain evidence="1">AT1</strain>
    </source>
</reference>
<keyword evidence="2" id="KW-1185">Reference proteome</keyword>
<comment type="caution">
    <text evidence="1">The sequence shown here is derived from an EMBL/GenBank/DDBJ whole genome shotgun (WGS) entry which is preliminary data.</text>
</comment>
<dbReference type="EMBL" id="CM046389">
    <property type="protein sequence ID" value="KAI8566623.1"/>
    <property type="molecule type" value="Genomic_DNA"/>
</dbReference>
<proteinExistence type="predicted"/>
<evidence type="ECO:0000313" key="1">
    <source>
        <dbReference type="EMBL" id="KAI8566623.1"/>
    </source>
</evidence>
<organism evidence="1 2">
    <name type="scientific">Rhododendron molle</name>
    <name type="common">Chinese azalea</name>
    <name type="synonym">Azalea mollis</name>
    <dbReference type="NCBI Taxonomy" id="49168"/>
    <lineage>
        <taxon>Eukaryota</taxon>
        <taxon>Viridiplantae</taxon>
        <taxon>Streptophyta</taxon>
        <taxon>Embryophyta</taxon>
        <taxon>Tracheophyta</taxon>
        <taxon>Spermatophyta</taxon>
        <taxon>Magnoliopsida</taxon>
        <taxon>eudicotyledons</taxon>
        <taxon>Gunneridae</taxon>
        <taxon>Pentapetalae</taxon>
        <taxon>asterids</taxon>
        <taxon>Ericales</taxon>
        <taxon>Ericaceae</taxon>
        <taxon>Ericoideae</taxon>
        <taxon>Rhodoreae</taxon>
        <taxon>Rhododendron</taxon>
    </lineage>
</organism>
<protein>
    <submittedName>
        <fullName evidence="1">Uncharacterized protein</fullName>
    </submittedName>
</protein>
<gene>
    <name evidence="1" type="ORF">RHMOL_Rhmol02G0055400</name>
</gene>
<accession>A0ACC0PP99</accession>